<dbReference type="Proteomes" id="UP000567179">
    <property type="component" value="Unassembled WGS sequence"/>
</dbReference>
<organism evidence="2 3">
    <name type="scientific">Psilocybe cf. subviscida</name>
    <dbReference type="NCBI Taxonomy" id="2480587"/>
    <lineage>
        <taxon>Eukaryota</taxon>
        <taxon>Fungi</taxon>
        <taxon>Dikarya</taxon>
        <taxon>Basidiomycota</taxon>
        <taxon>Agaricomycotina</taxon>
        <taxon>Agaricomycetes</taxon>
        <taxon>Agaricomycetidae</taxon>
        <taxon>Agaricales</taxon>
        <taxon>Agaricineae</taxon>
        <taxon>Strophariaceae</taxon>
        <taxon>Psilocybe</taxon>
    </lineage>
</organism>
<dbReference type="Pfam" id="PF06999">
    <property type="entry name" value="Suc_Fer-like"/>
    <property type="match status" value="1"/>
</dbReference>
<feature type="compositionally biased region" description="Low complexity" evidence="1">
    <location>
        <begin position="108"/>
        <end position="119"/>
    </location>
</feature>
<proteinExistence type="predicted"/>
<dbReference type="CDD" id="cd03062">
    <property type="entry name" value="TRX_Fd_Sucrase"/>
    <property type="match status" value="1"/>
</dbReference>
<dbReference type="AlphaFoldDB" id="A0A8H5BHW5"/>
<feature type="region of interest" description="Disordered" evidence="1">
    <location>
        <begin position="97"/>
        <end position="146"/>
    </location>
</feature>
<dbReference type="PANTHER" id="PTHR31902:SF14">
    <property type="entry name" value="ACTIN PATCHES DISTAL PROTEIN 1"/>
    <property type="match status" value="1"/>
</dbReference>
<feature type="compositionally biased region" description="Polar residues" evidence="1">
    <location>
        <begin position="127"/>
        <end position="144"/>
    </location>
</feature>
<reference evidence="2 3" key="1">
    <citation type="journal article" date="2020" name="ISME J.">
        <title>Uncovering the hidden diversity of litter-decomposition mechanisms in mushroom-forming fungi.</title>
        <authorList>
            <person name="Floudas D."/>
            <person name="Bentzer J."/>
            <person name="Ahren D."/>
            <person name="Johansson T."/>
            <person name="Persson P."/>
            <person name="Tunlid A."/>
        </authorList>
    </citation>
    <scope>NUCLEOTIDE SEQUENCE [LARGE SCALE GENOMIC DNA]</scope>
    <source>
        <strain evidence="2 3">CBS 101986</strain>
    </source>
</reference>
<evidence type="ECO:0000313" key="3">
    <source>
        <dbReference type="Proteomes" id="UP000567179"/>
    </source>
</evidence>
<evidence type="ECO:0000256" key="1">
    <source>
        <dbReference type="SAM" id="MobiDB-lite"/>
    </source>
</evidence>
<dbReference type="EMBL" id="JAACJJ010000028">
    <property type="protein sequence ID" value="KAF5322793.1"/>
    <property type="molecule type" value="Genomic_DNA"/>
</dbReference>
<dbReference type="PANTHER" id="PTHR31902">
    <property type="entry name" value="ACTIN PATCHES DISTAL PROTEIN 1"/>
    <property type="match status" value="1"/>
</dbReference>
<dbReference type="InterPro" id="IPR036249">
    <property type="entry name" value="Thioredoxin-like_sf"/>
</dbReference>
<protein>
    <submittedName>
        <fullName evidence="2">Uncharacterized protein</fullName>
    </submittedName>
</protein>
<dbReference type="OrthoDB" id="10253744at2759"/>
<gene>
    <name evidence="2" type="ORF">D9619_000970</name>
</gene>
<keyword evidence="3" id="KW-1185">Reference proteome</keyword>
<accession>A0A8H5BHW5</accession>
<dbReference type="Gene3D" id="3.40.30.10">
    <property type="entry name" value="Glutaredoxin"/>
    <property type="match status" value="1"/>
</dbReference>
<name>A0A8H5BHW5_9AGAR</name>
<comment type="caution">
    <text evidence="2">The sequence shown here is derived from an EMBL/GenBank/DDBJ whole genome shotgun (WGS) entry which is preliminary data.</text>
</comment>
<sequence length="357" mass="39294">MNHFKNLSSMVFGTQEDPLCRTLRASAVPVSTADCRVCADPCDLDHEAYPRRFDIDMDTQMLGSIKPYHRQIVISTGKSDWTRDITDDKSSLAAAMADVASHPHTHHTPSSPKPASSSKGVKPVTGLFNTSDSRRTSVLNGSHRTLSHEDDHETVLVFPDFKVVTEVARSLQGARELWSSAVDPSIGRDGVHVEKSPLQTWVLPYSCVILLCSHKKRDNRCGIAAPKLEHAFIKALETHGWDADTQLEHPSLTMGPPLEESNVTSDEREEIIADELRQSTESKRALIVKVSHVGGHKYAGNVIIYTASGSGIWYGRVTPHDVDSIVTNTIINGLILPPLLRGGLNLTRPNCQSLNDW</sequence>
<evidence type="ECO:0000313" key="2">
    <source>
        <dbReference type="EMBL" id="KAF5322793.1"/>
    </source>
</evidence>
<dbReference type="InterPro" id="IPR009737">
    <property type="entry name" value="Aim32/Apd1-like"/>
</dbReference>
<dbReference type="SUPFAM" id="SSF52833">
    <property type="entry name" value="Thioredoxin-like"/>
    <property type="match status" value="1"/>
</dbReference>